<dbReference type="InterPro" id="IPR010998">
    <property type="entry name" value="Integrase_recombinase_N"/>
</dbReference>
<sequence>MKGYFRKRGEKWSFTIDIGRDPLTGKRKQKTTSGFKTKKEAERACNELIHQFNTGSLVDDKNLTLSEYLQEWLENTAKQRVRETTFTNYKRAVNNRIIPVLGSHKLKDLKPLHGQRFVKSLIDEELSPKYIEYIFIVLKGALEDAVKWELLYKNPFEHVEIPRPRKVVNNTWSIEETKTFLTYAKFDNPIYYHLFLLALNTGMRRGELLGLKWKNVDLVEGKISVTETLIYDERGFRFTEPKTSGSKRLISIDQTLCKEFKSYKAKQNEFKLAIGTAYEDHDLVFCREDGQPIYPRTLTTIFERVVKTSKIPKIRFHDLRHTHATLLLKLGINPKIVSERLGHSSIKTTLDTYSHVTLDMQESATIALSEALKS</sequence>
<dbReference type="Pfam" id="PF00589">
    <property type="entry name" value="Phage_integrase"/>
    <property type="match status" value="1"/>
</dbReference>
<dbReference type="SUPFAM" id="SSF56349">
    <property type="entry name" value="DNA breaking-rejoining enzymes"/>
    <property type="match status" value="1"/>
</dbReference>
<dbReference type="PROSITE" id="PS51898">
    <property type="entry name" value="TYR_RECOMBINASE"/>
    <property type="match status" value="1"/>
</dbReference>
<feature type="domain" description="Core-binding (CB)" evidence="7">
    <location>
        <begin position="63"/>
        <end position="146"/>
    </location>
</feature>
<dbReference type="Gene3D" id="1.10.443.10">
    <property type="entry name" value="Intergrase catalytic core"/>
    <property type="match status" value="1"/>
</dbReference>
<dbReference type="InterPro" id="IPR011010">
    <property type="entry name" value="DNA_brk_join_enz"/>
</dbReference>
<organism evidence="8 9">
    <name type="scientific">Bacillus cereus</name>
    <dbReference type="NCBI Taxonomy" id="1396"/>
    <lineage>
        <taxon>Bacteria</taxon>
        <taxon>Bacillati</taxon>
        <taxon>Bacillota</taxon>
        <taxon>Bacilli</taxon>
        <taxon>Bacillales</taxon>
        <taxon>Bacillaceae</taxon>
        <taxon>Bacillus</taxon>
        <taxon>Bacillus cereus group</taxon>
    </lineage>
</organism>
<dbReference type="Pfam" id="PF14659">
    <property type="entry name" value="Phage_int_SAM_3"/>
    <property type="match status" value="1"/>
</dbReference>
<comment type="similarity">
    <text evidence="1">Belongs to the 'phage' integrase family.</text>
</comment>
<proteinExistence type="inferred from homology"/>
<evidence type="ECO:0000313" key="8">
    <source>
        <dbReference type="EMBL" id="OOR10196.1"/>
    </source>
</evidence>
<evidence type="ECO:0000256" key="5">
    <source>
        <dbReference type="PROSITE-ProRule" id="PRU01248"/>
    </source>
</evidence>
<evidence type="ECO:0000256" key="3">
    <source>
        <dbReference type="ARBA" id="ARBA00023125"/>
    </source>
</evidence>
<dbReference type="PANTHER" id="PTHR30349:SF64">
    <property type="entry name" value="PROPHAGE INTEGRASE INTD-RELATED"/>
    <property type="match status" value="1"/>
</dbReference>
<name>A0A1S9TJJ1_BACCE</name>
<dbReference type="PROSITE" id="PS51900">
    <property type="entry name" value="CB"/>
    <property type="match status" value="1"/>
</dbReference>
<dbReference type="RefSeq" id="WP_078205263.1">
    <property type="nucleotide sequence ID" value="NZ_MUAJ01000030.1"/>
</dbReference>
<comment type="caution">
    <text evidence="8">The sequence shown here is derived from an EMBL/GenBank/DDBJ whole genome shotgun (WGS) entry which is preliminary data.</text>
</comment>
<keyword evidence="3 5" id="KW-0238">DNA-binding</keyword>
<dbReference type="InterPro" id="IPR044068">
    <property type="entry name" value="CB"/>
</dbReference>
<evidence type="ECO:0000259" key="7">
    <source>
        <dbReference type="PROSITE" id="PS51900"/>
    </source>
</evidence>
<keyword evidence="4" id="KW-0233">DNA recombination</keyword>
<keyword evidence="2" id="KW-0229">DNA integration</keyword>
<feature type="domain" description="Tyr recombinase" evidence="6">
    <location>
        <begin position="167"/>
        <end position="366"/>
    </location>
</feature>
<dbReference type="InterPro" id="IPR013762">
    <property type="entry name" value="Integrase-like_cat_sf"/>
</dbReference>
<dbReference type="Pfam" id="PF14657">
    <property type="entry name" value="Arm-DNA-bind_4"/>
    <property type="match status" value="1"/>
</dbReference>
<dbReference type="InterPro" id="IPR050090">
    <property type="entry name" value="Tyrosine_recombinase_XerCD"/>
</dbReference>
<evidence type="ECO:0000313" key="9">
    <source>
        <dbReference type="Proteomes" id="UP000190906"/>
    </source>
</evidence>
<protein>
    <submittedName>
        <fullName evidence="8">Site-specific integrase</fullName>
    </submittedName>
</protein>
<dbReference type="InterPro" id="IPR002104">
    <property type="entry name" value="Integrase_catalytic"/>
</dbReference>
<accession>A0A1S9TJJ1</accession>
<dbReference type="AlphaFoldDB" id="A0A1S9TJJ1"/>
<dbReference type="CDD" id="cd01189">
    <property type="entry name" value="INT_ICEBs1_C_like"/>
    <property type="match status" value="1"/>
</dbReference>
<evidence type="ECO:0000256" key="4">
    <source>
        <dbReference type="ARBA" id="ARBA00023172"/>
    </source>
</evidence>
<evidence type="ECO:0000259" key="6">
    <source>
        <dbReference type="PROSITE" id="PS51898"/>
    </source>
</evidence>
<dbReference type="InterPro" id="IPR004107">
    <property type="entry name" value="Integrase_SAM-like_N"/>
</dbReference>
<dbReference type="PANTHER" id="PTHR30349">
    <property type="entry name" value="PHAGE INTEGRASE-RELATED"/>
    <property type="match status" value="1"/>
</dbReference>
<dbReference type="Gene3D" id="1.10.150.130">
    <property type="match status" value="1"/>
</dbReference>
<dbReference type="GO" id="GO:0003677">
    <property type="term" value="F:DNA binding"/>
    <property type="evidence" value="ECO:0007669"/>
    <property type="project" value="UniProtKB-UniRule"/>
</dbReference>
<dbReference type="Proteomes" id="UP000190906">
    <property type="component" value="Unassembled WGS sequence"/>
</dbReference>
<evidence type="ECO:0000256" key="1">
    <source>
        <dbReference type="ARBA" id="ARBA00008857"/>
    </source>
</evidence>
<dbReference type="InterPro" id="IPR028259">
    <property type="entry name" value="AP2-like_int_N"/>
</dbReference>
<reference evidence="8 9" key="1">
    <citation type="submission" date="2017-01" db="EMBL/GenBank/DDBJ databases">
        <title>Bacillus cereus isolates.</title>
        <authorList>
            <person name="Beno S.M."/>
        </authorList>
    </citation>
    <scope>NUCLEOTIDE SEQUENCE [LARGE SCALE GENOMIC DNA]</scope>
    <source>
        <strain evidence="8 9">FSL H8-0485</strain>
    </source>
</reference>
<dbReference type="GO" id="GO:0015074">
    <property type="term" value="P:DNA integration"/>
    <property type="evidence" value="ECO:0007669"/>
    <property type="project" value="UniProtKB-KW"/>
</dbReference>
<dbReference type="EMBL" id="MUAJ01000030">
    <property type="protein sequence ID" value="OOR10196.1"/>
    <property type="molecule type" value="Genomic_DNA"/>
</dbReference>
<dbReference type="GO" id="GO:0006310">
    <property type="term" value="P:DNA recombination"/>
    <property type="evidence" value="ECO:0007669"/>
    <property type="project" value="UniProtKB-KW"/>
</dbReference>
<evidence type="ECO:0000256" key="2">
    <source>
        <dbReference type="ARBA" id="ARBA00022908"/>
    </source>
</evidence>
<gene>
    <name evidence="8" type="ORF">BW897_23960</name>
</gene>